<sequence>MFRTWHTLFPGAIEPIAIQLPGRDDRYAEPPYESMSELVPDLVEALRPVLDEPFACYGFSMGARVALALSYELRTRELPLPVKLFVASSAAPVLRLPVRGWDESDEGLVAYMKELGGTSAVVFDHPDLLELFLPTVRADLKVVGTCPVPEREPLTVPIRAFSGNDDTEASPDRMLPWRQETSAEFDLNILPGGHFFTDEGTTHILNAITKDLVSVLAG</sequence>
<name>A0A428ZS45_KIBAR</name>
<evidence type="ECO:0000313" key="3">
    <source>
        <dbReference type="EMBL" id="RSM90867.1"/>
    </source>
</evidence>
<dbReference type="Gene3D" id="3.40.50.1820">
    <property type="entry name" value="alpha/beta hydrolase"/>
    <property type="match status" value="1"/>
</dbReference>
<comment type="similarity">
    <text evidence="1">Belongs to the thioesterase family.</text>
</comment>
<dbReference type="Pfam" id="PF00975">
    <property type="entry name" value="Thioesterase"/>
    <property type="match status" value="1"/>
</dbReference>
<dbReference type="OrthoDB" id="4169718at2"/>
<evidence type="ECO:0000259" key="2">
    <source>
        <dbReference type="Pfam" id="PF00975"/>
    </source>
</evidence>
<dbReference type="AlphaFoldDB" id="A0A428ZS45"/>
<dbReference type="InterPro" id="IPR001031">
    <property type="entry name" value="Thioesterase"/>
</dbReference>
<comment type="caution">
    <text evidence="3">The sequence shown here is derived from an EMBL/GenBank/DDBJ whole genome shotgun (WGS) entry which is preliminary data.</text>
</comment>
<proteinExistence type="inferred from homology"/>
<reference evidence="3 4" key="1">
    <citation type="submission" date="2018-05" db="EMBL/GenBank/DDBJ databases">
        <title>Evolution of GPA BGCs.</title>
        <authorList>
            <person name="Waglechner N."/>
            <person name="Wright G.D."/>
        </authorList>
    </citation>
    <scope>NUCLEOTIDE SEQUENCE [LARGE SCALE GENOMIC DNA]</scope>
    <source>
        <strain evidence="3 4">A82846</strain>
    </source>
</reference>
<evidence type="ECO:0000313" key="4">
    <source>
        <dbReference type="Proteomes" id="UP000287547"/>
    </source>
</evidence>
<dbReference type="Proteomes" id="UP000287547">
    <property type="component" value="Unassembled WGS sequence"/>
</dbReference>
<feature type="domain" description="Thioesterase" evidence="2">
    <location>
        <begin position="1"/>
        <end position="211"/>
    </location>
</feature>
<gene>
    <name evidence="3" type="ORF">DMH04_04555</name>
</gene>
<dbReference type="InterPro" id="IPR012223">
    <property type="entry name" value="TEII"/>
</dbReference>
<dbReference type="PANTHER" id="PTHR11487:SF0">
    <property type="entry name" value="S-ACYL FATTY ACID SYNTHASE THIOESTERASE, MEDIUM CHAIN"/>
    <property type="match status" value="1"/>
</dbReference>
<dbReference type="EMBL" id="QHKI01000002">
    <property type="protein sequence ID" value="RSM90867.1"/>
    <property type="molecule type" value="Genomic_DNA"/>
</dbReference>
<organism evidence="3 4">
    <name type="scientific">Kibdelosporangium aridum</name>
    <dbReference type="NCBI Taxonomy" id="2030"/>
    <lineage>
        <taxon>Bacteria</taxon>
        <taxon>Bacillati</taxon>
        <taxon>Actinomycetota</taxon>
        <taxon>Actinomycetes</taxon>
        <taxon>Pseudonocardiales</taxon>
        <taxon>Pseudonocardiaceae</taxon>
        <taxon>Kibdelosporangium</taxon>
    </lineage>
</organism>
<accession>A0A428ZS45</accession>
<evidence type="ECO:0000256" key="1">
    <source>
        <dbReference type="ARBA" id="ARBA00007169"/>
    </source>
</evidence>
<dbReference type="GO" id="GO:0008610">
    <property type="term" value="P:lipid biosynthetic process"/>
    <property type="evidence" value="ECO:0007669"/>
    <property type="project" value="TreeGrafter"/>
</dbReference>
<dbReference type="SUPFAM" id="SSF53474">
    <property type="entry name" value="alpha/beta-Hydrolases"/>
    <property type="match status" value="1"/>
</dbReference>
<protein>
    <submittedName>
        <fullName evidence="3">Thioesterase</fullName>
    </submittedName>
</protein>
<dbReference type="PANTHER" id="PTHR11487">
    <property type="entry name" value="THIOESTERASE"/>
    <property type="match status" value="1"/>
</dbReference>
<dbReference type="InterPro" id="IPR029058">
    <property type="entry name" value="AB_hydrolase_fold"/>
</dbReference>